<dbReference type="GeneID" id="92052455"/>
<dbReference type="Proteomes" id="UP001433268">
    <property type="component" value="Unassembled WGS sequence"/>
</dbReference>
<comment type="caution">
    <text evidence="1">The sequence shown here is derived from an EMBL/GenBank/DDBJ whole genome shotgun (WGS) entry which is preliminary data.</text>
</comment>
<dbReference type="InterPro" id="IPR036770">
    <property type="entry name" value="Ankyrin_rpt-contain_sf"/>
</dbReference>
<reference evidence="1 2" key="1">
    <citation type="submission" date="2023-01" db="EMBL/GenBank/DDBJ databases">
        <title>Analysis of 21 Apiospora genomes using comparative genomics revels a genus with tremendous synthesis potential of carbohydrate active enzymes and secondary metabolites.</title>
        <authorList>
            <person name="Sorensen T."/>
        </authorList>
    </citation>
    <scope>NUCLEOTIDE SEQUENCE [LARGE SCALE GENOMIC DNA]</scope>
    <source>
        <strain evidence="1 2">CBS 114990</strain>
    </source>
</reference>
<dbReference type="RefSeq" id="XP_066661583.1">
    <property type="nucleotide sequence ID" value="XM_066819395.1"/>
</dbReference>
<dbReference type="Gene3D" id="1.25.40.20">
    <property type="entry name" value="Ankyrin repeat-containing domain"/>
    <property type="match status" value="1"/>
</dbReference>
<gene>
    <name evidence="1" type="ORF">PG997_015081</name>
</gene>
<evidence type="ECO:0000313" key="2">
    <source>
        <dbReference type="Proteomes" id="UP001433268"/>
    </source>
</evidence>
<dbReference type="SUPFAM" id="SSF48403">
    <property type="entry name" value="Ankyrin repeat"/>
    <property type="match status" value="1"/>
</dbReference>
<sequence length="1110" mass="122643">MADPLSVAGLAAGLVSLGLQVAGGIASYLDAIKGRSDELASVARDFGGIRLTLAELESICSHNQAQQNASGKLRRCIEACKTDLATFDDISSIPQGATQSPDAKFYQKLQEKHRQLVYPLKHRPRVEKFESRIHKLHGSLQTSLQAVVLYLTLSSARSVESMHMDVTSNRSETQALSLCMREIQDTAPQLRTDISNLEPMFRDILDSSFESHDEQLQALSLQIQELAQETKLRRTIEEHALFTPSTLNGQPPSPNLLVGRLVSKQGSLGSLSREAALYEGLVSCDCPIRKSRLHTRKSWWSAAFFTQTEEVKYHLPGCRFSVSPADERYQTYGFAFTGLQRILSKAVQVSISLHSRAGAFSVVPMIKYHAMVDKRRAPAFRLISLLREWLAMNQFLYVDEDEPVPSTNSMHWDHLVSNCLSCILQLFQQGRAHPTDVDDFQASLILEVMILINKTALDDKYKHPSGIIGTSNGMGSLGQFIPGLLVLLKSLVACGVPTMTHDRVGWSPLRMLLDYPYNDGAQAIAAILASEGNEVVSISYCKRVGASPLRFEPRENEGLLWRLANIPVLAEACEFNPFFEAVLADDEKEASSLLLKNPAYMEDVTAIGQTAIHLAVGKPRCLRMLVQHTKPHLLVQEDNQRATPLLLAMLICRQKNCTILLEAGCSLMLHQVFGSSSLFSRHVKEAYASDLLLRRTELKQIAAHYLTAAQCEGYGLHSSSVLDANLSGVVESLEAMKVPFDPKLTLPRGGWYEDDAPGASVYHYVVDVEDAEMLYGLGFQDIAACTRNLCPPCVQHALQLPYAFWLYRHGADDTLQSIQDLMKKASKDPSRDEVRGLAPGTTGAHCIARSIGDHMAEFAAPGFAIDNLDIDIPAYQEAAKAMASPIILADVTDGCLAGSVVFVSPDRRAALLATRFSAFLDLFDGRFSTGDLKAAIRFLTHEAMGLRHTCCGIYRHVFITRSALNELYERDGGDADGYVDEHERLHQVLAALFDELDSFDPEVGVDIQAAQKYIGTIWVERMESELGSDSDEDFDELVERTREMGIVWGGPLKSGTEPDVVDDEVLKARIASLDSWVGDVDKITRDESISGGCADILGDLKRAKRAQRYY</sequence>
<proteinExistence type="predicted"/>
<organism evidence="1 2">
    <name type="scientific">Apiospora hydei</name>
    <dbReference type="NCBI Taxonomy" id="1337664"/>
    <lineage>
        <taxon>Eukaryota</taxon>
        <taxon>Fungi</taxon>
        <taxon>Dikarya</taxon>
        <taxon>Ascomycota</taxon>
        <taxon>Pezizomycotina</taxon>
        <taxon>Sordariomycetes</taxon>
        <taxon>Xylariomycetidae</taxon>
        <taxon>Amphisphaeriales</taxon>
        <taxon>Apiosporaceae</taxon>
        <taxon>Apiospora</taxon>
    </lineage>
</organism>
<keyword evidence="2" id="KW-1185">Reference proteome</keyword>
<dbReference type="EMBL" id="JAQQWN010000010">
    <property type="protein sequence ID" value="KAK8062984.1"/>
    <property type="molecule type" value="Genomic_DNA"/>
</dbReference>
<evidence type="ECO:0008006" key="3">
    <source>
        <dbReference type="Google" id="ProtNLM"/>
    </source>
</evidence>
<evidence type="ECO:0000313" key="1">
    <source>
        <dbReference type="EMBL" id="KAK8062984.1"/>
    </source>
</evidence>
<name>A0ABR1UVM5_9PEZI</name>
<protein>
    <recommendedName>
        <fullName evidence="3">Fungal N-terminal domain-containing protein</fullName>
    </recommendedName>
</protein>
<accession>A0ABR1UVM5</accession>